<evidence type="ECO:0000313" key="1">
    <source>
        <dbReference type="EMBL" id="MFC7329171.1"/>
    </source>
</evidence>
<organism evidence="1 2">
    <name type="scientific">Marinactinospora rubrisoli</name>
    <dbReference type="NCBI Taxonomy" id="2715399"/>
    <lineage>
        <taxon>Bacteria</taxon>
        <taxon>Bacillati</taxon>
        <taxon>Actinomycetota</taxon>
        <taxon>Actinomycetes</taxon>
        <taxon>Streptosporangiales</taxon>
        <taxon>Nocardiopsidaceae</taxon>
        <taxon>Marinactinospora</taxon>
    </lineage>
</organism>
<accession>A0ABW2KIX5</accession>
<dbReference type="Pfam" id="PF02597">
    <property type="entry name" value="ThiS"/>
    <property type="match status" value="1"/>
</dbReference>
<dbReference type="InterPro" id="IPR003749">
    <property type="entry name" value="ThiS/MoaD-like"/>
</dbReference>
<dbReference type="SUPFAM" id="SSF54285">
    <property type="entry name" value="MoaD/ThiS"/>
    <property type="match status" value="1"/>
</dbReference>
<gene>
    <name evidence="1" type="ORF">ACFQRF_15655</name>
</gene>
<dbReference type="InterPro" id="IPR016155">
    <property type="entry name" value="Mopterin_synth/thiamin_S_b"/>
</dbReference>
<dbReference type="Proteomes" id="UP001596540">
    <property type="component" value="Unassembled WGS sequence"/>
</dbReference>
<evidence type="ECO:0000313" key="2">
    <source>
        <dbReference type="Proteomes" id="UP001596540"/>
    </source>
</evidence>
<dbReference type="InterPro" id="IPR012675">
    <property type="entry name" value="Beta-grasp_dom_sf"/>
</dbReference>
<keyword evidence="2" id="KW-1185">Reference proteome</keyword>
<protein>
    <submittedName>
        <fullName evidence="1">MoaD/ThiS family protein</fullName>
    </submittedName>
</protein>
<name>A0ABW2KIX5_9ACTN</name>
<dbReference type="PANTHER" id="PTHR38031:SF1">
    <property type="entry name" value="SULFUR CARRIER PROTEIN CYSO"/>
    <property type="match status" value="1"/>
</dbReference>
<sequence>MHTGEVTVILPGALRAESDGASRVTLAVDPGGVPLRRVLDGLAERYPRLDRRLRDEQGRLRRYVNVYVDSEDCRSVAGLDTPVAAGAEVRVLPSVAGG</sequence>
<reference evidence="2" key="1">
    <citation type="journal article" date="2019" name="Int. J. Syst. Evol. Microbiol.">
        <title>The Global Catalogue of Microorganisms (GCM) 10K type strain sequencing project: providing services to taxonomists for standard genome sequencing and annotation.</title>
        <authorList>
            <consortium name="The Broad Institute Genomics Platform"/>
            <consortium name="The Broad Institute Genome Sequencing Center for Infectious Disease"/>
            <person name="Wu L."/>
            <person name="Ma J."/>
        </authorList>
    </citation>
    <scope>NUCLEOTIDE SEQUENCE [LARGE SCALE GENOMIC DNA]</scope>
    <source>
        <strain evidence="2">CGMCC 4.7382</strain>
    </source>
</reference>
<comment type="caution">
    <text evidence="1">The sequence shown here is derived from an EMBL/GenBank/DDBJ whole genome shotgun (WGS) entry which is preliminary data.</text>
</comment>
<dbReference type="PANTHER" id="PTHR38031">
    <property type="entry name" value="SULFUR CARRIER PROTEIN SLR0821-RELATED"/>
    <property type="match status" value="1"/>
</dbReference>
<dbReference type="EMBL" id="JBHTBH010000007">
    <property type="protein sequence ID" value="MFC7329171.1"/>
    <property type="molecule type" value="Genomic_DNA"/>
</dbReference>
<dbReference type="Gene3D" id="3.10.20.30">
    <property type="match status" value="1"/>
</dbReference>
<proteinExistence type="predicted"/>
<dbReference type="RefSeq" id="WP_379871831.1">
    <property type="nucleotide sequence ID" value="NZ_JBHTBH010000007.1"/>
</dbReference>
<dbReference type="InterPro" id="IPR052045">
    <property type="entry name" value="Sulfur_Carrier/Prot_Modifier"/>
</dbReference>